<dbReference type="InterPro" id="IPR007123">
    <property type="entry name" value="Gelsolin-like_dom"/>
</dbReference>
<organism evidence="3 4">
    <name type="scientific">Cichlidogyrus casuarinus</name>
    <dbReference type="NCBI Taxonomy" id="1844966"/>
    <lineage>
        <taxon>Eukaryota</taxon>
        <taxon>Metazoa</taxon>
        <taxon>Spiralia</taxon>
        <taxon>Lophotrochozoa</taxon>
        <taxon>Platyhelminthes</taxon>
        <taxon>Monogenea</taxon>
        <taxon>Monopisthocotylea</taxon>
        <taxon>Dactylogyridea</taxon>
        <taxon>Ancyrocephalidae</taxon>
        <taxon>Cichlidogyrus</taxon>
    </lineage>
</organism>
<dbReference type="PANTHER" id="PTHR11977:SF51">
    <property type="entry name" value="PROTEIN FLIGHTLESS-1 HOMOLOG"/>
    <property type="match status" value="1"/>
</dbReference>
<keyword evidence="4" id="KW-1185">Reference proteome</keyword>
<dbReference type="AlphaFoldDB" id="A0ABD2PQR6"/>
<dbReference type="Pfam" id="PF00626">
    <property type="entry name" value="Gelsolin"/>
    <property type="match status" value="1"/>
</dbReference>
<evidence type="ECO:0000313" key="3">
    <source>
        <dbReference type="EMBL" id="KAL3309609.1"/>
    </source>
</evidence>
<feature type="domain" description="Gelsolin-like" evidence="2">
    <location>
        <begin position="81"/>
        <end position="143"/>
    </location>
</feature>
<dbReference type="SMART" id="SM00262">
    <property type="entry name" value="GEL"/>
    <property type="match status" value="2"/>
</dbReference>
<feature type="non-terminal residue" evidence="3">
    <location>
        <position position="404"/>
    </location>
</feature>
<dbReference type="InterPro" id="IPR029006">
    <property type="entry name" value="ADF-H/Gelsolin-like_dom_sf"/>
</dbReference>
<gene>
    <name evidence="3" type="ORF">Ciccas_011843</name>
</gene>
<sequence length="404" mass="45360">MHAVNLRNLLGAECRTIREEQDEESGEFLTLFDAPLMVVEGSRGETGFLHVEEKEVVVKLYRLFGQEKNLHIVSMPVHPLSLDSKFVYLVDGNSRLYVWIGAKSRLLVQTKGRLIAEKIATKERNGEAVIHIEPQGRESNEFWTVMLGLWTPPPCAPAPAVAEATDISKRIVLGPECADGGAATLSQQKQAEYDLLTKNYPKPPQLDMENYPPPPTDHIPMDWKLPKPILYDVKLGKGFLEIPQVDLIQQGLSKSLLNSRNVYMLDSGGELFVWIGDKAAKFLRYAGCKLAHELTELMPRGCFGGAEIWLSQLQQGSQGTSTTSLYRRPMPQICIQGAESQIFKAQFIDWECAMAVDFTRTADSVAKRGADVHTILERDKMKVDLRALLNPREVPLPWDEAMRF</sequence>
<dbReference type="EMBL" id="JBJKFK010003729">
    <property type="protein sequence ID" value="KAL3309609.1"/>
    <property type="molecule type" value="Genomic_DNA"/>
</dbReference>
<dbReference type="InterPro" id="IPR007122">
    <property type="entry name" value="Villin/Gelsolin"/>
</dbReference>
<evidence type="ECO:0000259" key="2">
    <source>
        <dbReference type="Pfam" id="PF00626"/>
    </source>
</evidence>
<reference evidence="3 4" key="1">
    <citation type="submission" date="2024-11" db="EMBL/GenBank/DDBJ databases">
        <title>Adaptive evolution of stress response genes in parasites aligns with host niche diversity.</title>
        <authorList>
            <person name="Hahn C."/>
            <person name="Resl P."/>
        </authorList>
    </citation>
    <scope>NUCLEOTIDE SEQUENCE [LARGE SCALE GENOMIC DNA]</scope>
    <source>
        <strain evidence="3">EGGRZ-B1_66</strain>
        <tissue evidence="3">Body</tissue>
    </source>
</reference>
<evidence type="ECO:0000256" key="1">
    <source>
        <dbReference type="ARBA" id="ARBA00022737"/>
    </source>
</evidence>
<comment type="caution">
    <text evidence="3">The sequence shown here is derived from an EMBL/GenBank/DDBJ whole genome shotgun (WGS) entry which is preliminary data.</text>
</comment>
<proteinExistence type="predicted"/>
<evidence type="ECO:0000313" key="4">
    <source>
        <dbReference type="Proteomes" id="UP001626550"/>
    </source>
</evidence>
<accession>A0ABD2PQR6</accession>
<dbReference type="CDD" id="cd11280">
    <property type="entry name" value="gelsolin_like"/>
    <property type="match status" value="1"/>
</dbReference>
<dbReference type="Proteomes" id="UP001626550">
    <property type="component" value="Unassembled WGS sequence"/>
</dbReference>
<dbReference type="Gene3D" id="3.40.20.10">
    <property type="entry name" value="Severin"/>
    <property type="match status" value="3"/>
</dbReference>
<name>A0ABD2PQR6_9PLAT</name>
<keyword evidence="1" id="KW-0677">Repeat</keyword>
<dbReference type="SUPFAM" id="SSF55753">
    <property type="entry name" value="Actin depolymerizing proteins"/>
    <property type="match status" value="3"/>
</dbReference>
<dbReference type="PANTHER" id="PTHR11977">
    <property type="entry name" value="VILLIN"/>
    <property type="match status" value="1"/>
</dbReference>
<protein>
    <recommendedName>
        <fullName evidence="2">Gelsolin-like domain-containing protein</fullName>
    </recommendedName>
</protein>